<evidence type="ECO:0008006" key="5">
    <source>
        <dbReference type="Google" id="ProtNLM"/>
    </source>
</evidence>
<dbReference type="eggNOG" id="COG0846">
    <property type="taxonomic scope" value="Bacteria"/>
</dbReference>
<dbReference type="Proteomes" id="UP000051883">
    <property type="component" value="Unassembled WGS sequence"/>
</dbReference>
<accession>C8P8A6</accession>
<dbReference type="InterPro" id="IPR029035">
    <property type="entry name" value="DHS-like_NAD/FAD-binding_dom"/>
</dbReference>
<dbReference type="SUPFAM" id="SSF52467">
    <property type="entry name" value="DHS-like NAD/FAD-binding domain"/>
    <property type="match status" value="1"/>
</dbReference>
<evidence type="ECO:0000313" key="1">
    <source>
        <dbReference type="EMBL" id="EEW53267.1"/>
    </source>
</evidence>
<evidence type="ECO:0000313" key="4">
    <source>
        <dbReference type="Proteomes" id="UP000051883"/>
    </source>
</evidence>
<protein>
    <recommendedName>
        <fullName evidence="5">Deacetylase sirtuin-type domain-containing protein</fullName>
    </recommendedName>
</protein>
<dbReference type="PATRIC" id="fig|525309.8.peg.875"/>
<sequence>MMDKIIQAAQIIKDADAILISASNGLSISEGVNIFANNQAFHQYFSDFQTKYGIQSILQGASYNFPADERAAFITQLKQYLLDDYHGSSSFDSLKAIIHSKDYFVVTSNADKHFQVNGLDQIWEIEGNFFDLQMRSPQWHAQQAAFQDFVKQYRGKKLVQLELGIGAANQLIKAPLMRMVAMNPSWSYITMNLANEINIMPVIADRSTALTGDLSKTLEQLKEAIDHE</sequence>
<dbReference type="STRING" id="525309.HMPREF0494_1550"/>
<proteinExistence type="predicted"/>
<organism evidence="1 3">
    <name type="scientific">Limosilactobacillus antri DSM 16041</name>
    <dbReference type="NCBI Taxonomy" id="525309"/>
    <lineage>
        <taxon>Bacteria</taxon>
        <taxon>Bacillati</taxon>
        <taxon>Bacillota</taxon>
        <taxon>Bacilli</taxon>
        <taxon>Lactobacillales</taxon>
        <taxon>Lactobacillaceae</taxon>
        <taxon>Limosilactobacillus</taxon>
    </lineage>
</organism>
<reference evidence="2 4" key="2">
    <citation type="journal article" date="2015" name="Genome Announc.">
        <title>Expanding the biotechnology potential of lactobacilli through comparative genomics of 213 strains and associated genera.</title>
        <authorList>
            <person name="Sun Z."/>
            <person name="Harris H.M."/>
            <person name="McCann A."/>
            <person name="Guo C."/>
            <person name="Argimon S."/>
            <person name="Zhang W."/>
            <person name="Yang X."/>
            <person name="Jeffery I.B."/>
            <person name="Cooney J.C."/>
            <person name="Kagawa T.F."/>
            <person name="Liu W."/>
            <person name="Song Y."/>
            <person name="Salvetti E."/>
            <person name="Wrobel A."/>
            <person name="Rasinkangas P."/>
            <person name="Parkhill J."/>
            <person name="Rea M.C."/>
            <person name="O'Sullivan O."/>
            <person name="Ritari J."/>
            <person name="Douillard F.P."/>
            <person name="Paul Ross R."/>
            <person name="Yang R."/>
            <person name="Briner A.E."/>
            <person name="Felis G.E."/>
            <person name="de Vos W.M."/>
            <person name="Barrangou R."/>
            <person name="Klaenhammer T.R."/>
            <person name="Caufield P.W."/>
            <person name="Cui Y."/>
            <person name="Zhang H."/>
            <person name="O'Toole P.W."/>
        </authorList>
    </citation>
    <scope>NUCLEOTIDE SEQUENCE [LARGE SCALE GENOMIC DNA]</scope>
    <source>
        <strain evidence="2 4">DSM 16041</strain>
    </source>
</reference>
<dbReference type="AlphaFoldDB" id="C8P8A6"/>
<dbReference type="EMBL" id="ACLL01000044">
    <property type="protein sequence ID" value="EEW53267.1"/>
    <property type="molecule type" value="Genomic_DNA"/>
</dbReference>
<reference evidence="1 3" key="1">
    <citation type="submission" date="2009-09" db="EMBL/GenBank/DDBJ databases">
        <authorList>
            <person name="Qin X."/>
            <person name="Bachman B."/>
            <person name="Battles P."/>
            <person name="Bell A."/>
            <person name="Bess C."/>
            <person name="Bickham C."/>
            <person name="Chaboub L."/>
            <person name="Chen D."/>
            <person name="Coyle M."/>
            <person name="Deiros D.R."/>
            <person name="Dinh H."/>
            <person name="Forbes L."/>
            <person name="Fowler G."/>
            <person name="Francisco L."/>
            <person name="Fu Q."/>
            <person name="Gubbala S."/>
            <person name="Hale W."/>
            <person name="Han Y."/>
            <person name="Hemphill L."/>
            <person name="Highlander S.K."/>
            <person name="Hirani K."/>
            <person name="Hogues M."/>
            <person name="Jackson L."/>
            <person name="Jakkamsetti A."/>
            <person name="Javaid M."/>
            <person name="Jiang H."/>
            <person name="Korchina V."/>
            <person name="Kovar C."/>
            <person name="Lara F."/>
            <person name="Lee S."/>
            <person name="Mata R."/>
            <person name="Mathew T."/>
            <person name="Moen C."/>
            <person name="Morales K."/>
            <person name="Munidasa M."/>
            <person name="Nazareth L."/>
            <person name="Ngo R."/>
            <person name="Nguyen L."/>
            <person name="Okwuonu G."/>
            <person name="Ongeri F."/>
            <person name="Patil S."/>
            <person name="Petrosino J."/>
            <person name="Pham C."/>
            <person name="Pham P."/>
            <person name="Pu L.-L."/>
            <person name="Puazo M."/>
            <person name="Raj R."/>
            <person name="Reid J."/>
            <person name="Rouhana J."/>
            <person name="Saada N."/>
            <person name="Shang Y."/>
            <person name="Simmons D."/>
            <person name="Thornton R."/>
            <person name="Warren J."/>
            <person name="Weissenberger G."/>
            <person name="Zhang J."/>
            <person name="Zhang L."/>
            <person name="Zhou C."/>
            <person name="Zhu D."/>
            <person name="Muzny D."/>
            <person name="Worley K."/>
            <person name="Gibbs R."/>
        </authorList>
    </citation>
    <scope>NUCLEOTIDE SEQUENCE [LARGE SCALE GENOMIC DNA]</scope>
    <source>
        <strain evidence="1 3">DSM 16041</strain>
    </source>
</reference>
<evidence type="ECO:0000313" key="2">
    <source>
        <dbReference type="EMBL" id="KRK59261.1"/>
    </source>
</evidence>
<gene>
    <name evidence="2" type="ORF">FC31_GL000864</name>
    <name evidence="1" type="ORF">HMPREF0494_1550</name>
</gene>
<keyword evidence="4" id="KW-1185">Reference proteome</keyword>
<evidence type="ECO:0000313" key="3">
    <source>
        <dbReference type="Proteomes" id="UP000003675"/>
    </source>
</evidence>
<dbReference type="Proteomes" id="UP000003675">
    <property type="component" value="Unassembled WGS sequence"/>
</dbReference>
<dbReference type="HOGENOM" id="CLU_071599_1_0_9"/>
<dbReference type="EMBL" id="AZDK01000020">
    <property type="protein sequence ID" value="KRK59261.1"/>
    <property type="molecule type" value="Genomic_DNA"/>
</dbReference>
<name>C8P8A6_9LACO</name>
<comment type="caution">
    <text evidence="1">The sequence shown here is derived from an EMBL/GenBank/DDBJ whole genome shotgun (WGS) entry which is preliminary data.</text>
</comment>